<evidence type="ECO:0000313" key="7">
    <source>
        <dbReference type="EMBL" id="CAG2054049.1"/>
    </source>
</evidence>
<comment type="similarity">
    <text evidence="2">Belongs to the MELT/VEPH family.</text>
</comment>
<evidence type="ECO:0000259" key="6">
    <source>
        <dbReference type="PROSITE" id="PS50003"/>
    </source>
</evidence>
<organism evidence="7 8">
    <name type="scientific">Timema podura</name>
    <name type="common">Walking stick</name>
    <dbReference type="NCBI Taxonomy" id="61482"/>
    <lineage>
        <taxon>Eukaryota</taxon>
        <taxon>Metazoa</taxon>
        <taxon>Ecdysozoa</taxon>
        <taxon>Arthropoda</taxon>
        <taxon>Hexapoda</taxon>
        <taxon>Insecta</taxon>
        <taxon>Pterygota</taxon>
        <taxon>Neoptera</taxon>
        <taxon>Polyneoptera</taxon>
        <taxon>Phasmatodea</taxon>
        <taxon>Timematodea</taxon>
        <taxon>Timematoidea</taxon>
        <taxon>Timematidae</taxon>
        <taxon>Timema</taxon>
    </lineage>
</organism>
<dbReference type="PANTHER" id="PTHR21630">
    <property type="entry name" value="VEPH-A/MELTED"/>
    <property type="match status" value="1"/>
</dbReference>
<reference evidence="7" key="1">
    <citation type="submission" date="2021-03" db="EMBL/GenBank/DDBJ databases">
        <authorList>
            <person name="Tran Van P."/>
        </authorList>
    </citation>
    <scope>NUCLEOTIDE SEQUENCE</scope>
</reference>
<proteinExistence type="inferred from homology"/>
<dbReference type="Proteomes" id="UP001153148">
    <property type="component" value="Unassembled WGS sequence"/>
</dbReference>
<comment type="subcellular location">
    <subcellularLocation>
        <location evidence="1">Cell membrane</location>
        <topology evidence="1">Peripheral membrane protein</topology>
        <orientation evidence="1">Cytoplasmic side</orientation>
    </subcellularLocation>
</comment>
<feature type="region of interest" description="Disordered" evidence="5">
    <location>
        <begin position="439"/>
        <end position="466"/>
    </location>
</feature>
<dbReference type="InterPro" id="IPR039888">
    <property type="entry name" value="Melted-like"/>
</dbReference>
<feature type="compositionally biased region" description="Polar residues" evidence="5">
    <location>
        <begin position="674"/>
        <end position="684"/>
    </location>
</feature>
<accession>A0ABN7NHC9</accession>
<dbReference type="InterPro" id="IPR016024">
    <property type="entry name" value="ARM-type_fold"/>
</dbReference>
<feature type="compositionally biased region" description="Polar residues" evidence="5">
    <location>
        <begin position="439"/>
        <end position="463"/>
    </location>
</feature>
<evidence type="ECO:0000256" key="5">
    <source>
        <dbReference type="SAM" id="MobiDB-lite"/>
    </source>
</evidence>
<dbReference type="Gene3D" id="2.30.29.30">
    <property type="entry name" value="Pleckstrin-homology domain (PH domain)/Phosphotyrosine-binding domain (PTB)"/>
    <property type="match status" value="1"/>
</dbReference>
<dbReference type="SUPFAM" id="SSF50729">
    <property type="entry name" value="PH domain-like"/>
    <property type="match status" value="1"/>
</dbReference>
<keyword evidence="8" id="KW-1185">Reference proteome</keyword>
<dbReference type="CDD" id="cd01264">
    <property type="entry name" value="PH_MELT_VEPH1"/>
    <property type="match status" value="1"/>
</dbReference>
<evidence type="ECO:0000256" key="1">
    <source>
        <dbReference type="ARBA" id="ARBA00004413"/>
    </source>
</evidence>
<sequence>MMHELFTQVLSKKDLSKAGDLFSVSDQAIVNDLTEVVTTISEITSLPDYVNNDNDQSVVEICITRVTSCIRETGSMEQHAEALVALLESCLNHNLKPSHKDEDPPHAKISSDIISCIFQNYSKKDVMKRALPVAVKFLHKGNKELSRNMSSYLSLAAIENADLLAKHIQLIIDSIISGENVSLIFPNVAILVCFAGNYPLCRVLPQIYEVNKEPLHDHVMALVSLLPLCENSEKLALLNLFALIAKSNPSVNLLEPSLPQLCEYLGTASTASATMQVFLNMAGTKPQLLVDHVGKIKKAAESHPNTLCLAAQVISSVGKLSKVCTARPTLHIACLQDRAQDALNFVLEHLPKADRGSQGTLLREATLLCSSYPVLFTEKMLAEVRQCGHKNQVQHQVHKPLALSHTFKGGVTIVKVGGSRPDLQQNTSTQTLQPQILVPTSQQQTSSSKEHVATNTGTTSLHNNRYPHNHGQNGQQDGYWLNRQEVNRLVISRPRLGGDSRMHRQTSYLRCSQEHDQAQHRCAFVCPKGGGSRAGSIGGLHKSMTRLSSSQQINLVPVSSPAPKNNRSITTINGGRHYTVNTAAHKVSSGGVTVTTASPNKNSAGGSSTGLRDDKDMVVSISTSYPQVVHHTSPLVVQAGTKETGNNHIMHPSLSGNRLHAMTSSQPHVMPSSRGLSNSGNVSGAHTVTSQTLPATVVTSRRANTSVTIINNSHQQTNAAMAAASQRISVFEPYPMRDTVQHFCEKHLDKIKAYMEKVSTRIPPPAKCTIEAVTWRIKIRNEVICERVGRISVFEPYPMRDTVQHFCEKHLDKIKAYMEKVSTRIPPPAKCTIEGEKEGKVDTDETSEVVPYSKSPAHLETSVMLGWSYRALQGCRLATVGKLRSAKKLAKLHFACQGRGEHCLYNRTFFTMKTRNPRIWIHLMFLALQARSESALSSRDSSVSSLKNCWDILKCENKTFLTLVTSAFPCSKDQDALLNELRHSGFFDVFEATSGSGMTQWGCFLCNHPERAVGFLQDSQPVIEGQLKEKKGRWRLFRRWRTRYFTLSGAHLSYKGSKDDKDMIPIEVNQIRSVKVSRGARNIPKAFEIFTGDQSLILKPKGGKNAEEWVQCLSIVVAHSQSREIPAKSNSLPARGISLRTAV</sequence>
<dbReference type="SUPFAM" id="SSF48371">
    <property type="entry name" value="ARM repeat"/>
    <property type="match status" value="1"/>
</dbReference>
<comment type="caution">
    <text evidence="7">The sequence shown here is derived from an EMBL/GenBank/DDBJ whole genome shotgun (WGS) entry which is preliminary data.</text>
</comment>
<protein>
    <recommendedName>
        <fullName evidence="6">PH domain-containing protein</fullName>
    </recommendedName>
</protein>
<feature type="region of interest" description="Disordered" evidence="5">
    <location>
        <begin position="590"/>
        <end position="613"/>
    </location>
</feature>
<evidence type="ECO:0000313" key="8">
    <source>
        <dbReference type="Proteomes" id="UP001153148"/>
    </source>
</evidence>
<evidence type="ECO:0000256" key="3">
    <source>
        <dbReference type="ARBA" id="ARBA00022475"/>
    </source>
</evidence>
<name>A0ABN7NHC9_TIMPD</name>
<dbReference type="PROSITE" id="PS50003">
    <property type="entry name" value="PH_DOMAIN"/>
    <property type="match status" value="1"/>
</dbReference>
<dbReference type="Pfam" id="PF00169">
    <property type="entry name" value="PH"/>
    <property type="match status" value="1"/>
</dbReference>
<evidence type="ECO:0000256" key="4">
    <source>
        <dbReference type="ARBA" id="ARBA00023136"/>
    </source>
</evidence>
<dbReference type="InterPro" id="IPR001849">
    <property type="entry name" value="PH_domain"/>
</dbReference>
<dbReference type="SMART" id="SM00233">
    <property type="entry name" value="PH"/>
    <property type="match status" value="1"/>
</dbReference>
<dbReference type="InterPro" id="IPR011993">
    <property type="entry name" value="PH-like_dom_sf"/>
</dbReference>
<feature type="region of interest" description="Disordered" evidence="5">
    <location>
        <begin position="664"/>
        <end position="684"/>
    </location>
</feature>
<evidence type="ECO:0000256" key="2">
    <source>
        <dbReference type="ARBA" id="ARBA00010187"/>
    </source>
</evidence>
<keyword evidence="3" id="KW-1003">Cell membrane</keyword>
<dbReference type="EMBL" id="CAJPIN010000936">
    <property type="protein sequence ID" value="CAG2054049.1"/>
    <property type="molecule type" value="Genomic_DNA"/>
</dbReference>
<dbReference type="PANTHER" id="PTHR21630:SF10">
    <property type="entry name" value="VENTRICULAR ZONE-EXPRESSED PH DOMAIN-CONTAINING PROTEIN HOMOLOG 1"/>
    <property type="match status" value="1"/>
</dbReference>
<feature type="domain" description="PH" evidence="6">
    <location>
        <begin position="1020"/>
        <end position="1118"/>
    </location>
</feature>
<gene>
    <name evidence="7" type="ORF">TPAB3V08_LOCUS1088</name>
</gene>
<keyword evidence="4" id="KW-0472">Membrane</keyword>
<feature type="compositionally biased region" description="Polar residues" evidence="5">
    <location>
        <begin position="590"/>
        <end position="610"/>
    </location>
</feature>